<feature type="compositionally biased region" description="Pro residues" evidence="1">
    <location>
        <begin position="1635"/>
        <end position="1645"/>
    </location>
</feature>
<feature type="compositionally biased region" description="Low complexity" evidence="1">
    <location>
        <begin position="546"/>
        <end position="555"/>
    </location>
</feature>
<dbReference type="InterPro" id="IPR036420">
    <property type="entry name" value="BRCT_dom_sf"/>
</dbReference>
<dbReference type="STRING" id="53468.A0A0R3UE34"/>
<keyword evidence="5" id="KW-1185">Reference proteome</keyword>
<feature type="region of interest" description="Disordered" evidence="1">
    <location>
        <begin position="191"/>
        <end position="222"/>
    </location>
</feature>
<dbReference type="OrthoDB" id="342264at2759"/>
<dbReference type="Gene3D" id="3.40.50.10190">
    <property type="entry name" value="BRCT domain"/>
    <property type="match status" value="5"/>
</dbReference>
<dbReference type="GO" id="GO:0006302">
    <property type="term" value="P:double-strand break repair"/>
    <property type="evidence" value="ECO:0007669"/>
    <property type="project" value="TreeGrafter"/>
</dbReference>
<feature type="compositionally biased region" description="Pro residues" evidence="1">
    <location>
        <begin position="1754"/>
        <end position="1778"/>
    </location>
</feature>
<gene>
    <name evidence="4" type="ORF">MCOS_LOCUS5215</name>
</gene>
<feature type="region of interest" description="Disordered" evidence="1">
    <location>
        <begin position="1100"/>
        <end position="1128"/>
    </location>
</feature>
<dbReference type="Pfam" id="PF16589">
    <property type="entry name" value="BRCT_2"/>
    <property type="match status" value="1"/>
</dbReference>
<dbReference type="GO" id="GO:0035361">
    <property type="term" value="C:Cul8-RING ubiquitin ligase complex"/>
    <property type="evidence" value="ECO:0007669"/>
    <property type="project" value="TreeGrafter"/>
</dbReference>
<dbReference type="PROSITE" id="PS50172">
    <property type="entry name" value="BRCT"/>
    <property type="match status" value="3"/>
</dbReference>
<dbReference type="CDD" id="cd17744">
    <property type="entry name" value="BRCT_MDC1_rpt1"/>
    <property type="match status" value="1"/>
</dbReference>
<evidence type="ECO:0000259" key="3">
    <source>
        <dbReference type="PROSITE" id="PS50172"/>
    </source>
</evidence>
<feature type="region of interest" description="Disordered" evidence="1">
    <location>
        <begin position="248"/>
        <end position="320"/>
    </location>
</feature>
<feature type="compositionally biased region" description="Polar residues" evidence="1">
    <location>
        <begin position="596"/>
        <end position="605"/>
    </location>
</feature>
<feature type="region of interest" description="Disordered" evidence="1">
    <location>
        <begin position="1626"/>
        <end position="1778"/>
    </location>
</feature>
<feature type="domain" description="BRCT" evidence="3">
    <location>
        <begin position="1311"/>
        <end position="1398"/>
    </location>
</feature>
<feature type="region of interest" description="Disordered" evidence="1">
    <location>
        <begin position="546"/>
        <end position="569"/>
    </location>
</feature>
<feature type="compositionally biased region" description="Low complexity" evidence="1">
    <location>
        <begin position="884"/>
        <end position="899"/>
    </location>
</feature>
<dbReference type="Pfam" id="PF16770">
    <property type="entry name" value="RTT107_BRCT_5"/>
    <property type="match status" value="1"/>
</dbReference>
<sequence length="2192" mass="237396">LADELKAQGALKHPILSDSVKFAISDDGEASEVGEAEDLYAVPVVTLFYERCKSQFTDIKMVSPDWVVDCIKAQELLDCEKYDVELLIKPTPPKPPIMPKSIAAPIQLIEQSQPKQLTPNLPQQLGGIGTSVPTISSSLDGASSSLASRIISTNAGTFINYLSVLSFLFIGLIGFAPGNVPIVSQPQVTAAFHHQQIHHPPEPKPTKSSGKSKANKHPSEQGLNEEQKHAIVMQNVKNILSQQANWNKDNSQNRCDTGQMPGTFLPTGSTPIPTGGAQRKPKSPKSPGNRAANQAGGIGGGGSVSKAGAGSQKSPKGSMKKTELAEIAVAPAASLSQQPQQQQFTTVTVDAASGAAPLFPHSTAATVLVATANPGVPQMNTGSRVPSVAQQTGGAPQTPAFLLQQQQQQYQQQALLAAQSECVALLSALTQRLIFPVITCDIFKHLGQFQKNRTASVCTPQQVQVSPVLLQGTQPTGGQARTATFIVRAPSAPDIQMAQSATTAESVQALLEGSSGKEGTITQGVTTTAAQQVLLQQGQPSQQQNLIQLQQQQQQHNRVPSPTGGGLLSSVFIQGRQPQSQQYKQPSGQIQMQVSGLQQPQQTIRPQRAAQGMKQTLPQGQQGQQQQYAQLAQQVKANHQPQQHSHQLGHQQIIIQTSSGVQQVVTAQDLGNAQYIGTGGAQMRAVANSGAVQCASPRPPLGSPTYTQAQVMTGNGSAPSIVYHSTATPAGGISADAMSACVTQQERVTYVASVQQQQQQQTQTVGGRLQQAVVQGQQVPQQQQQTLISVTGPRPRPGGTGGQPSIIQTQQAMAIQQGQFYGQPQAQTQQQQRIIVQSPHAPGSIQQITPPQQHCMVSQSEFALINCQLQSQFQQQLPQGGNFLQQQQRQMIPQSQSHQLPSGHQPQSSRATVAQLVAGARGPAATASQICQMMAAAAVKQRHMVPPAPQYRGVVAPTRAPDSTAGGYVQTTVRAQQPAIAGTQVATQPAPPPPPVFQPPAFRGHVGYPCPTSAQDCLIGCVMLLLGYHSFGEAQKTLWKKIIRSYGAEVVPTYDPARVTHVIVDWQLEEPDLIKQVSLLETFEEPLPVTKLERLLCSSKVEESPSPANTTSTEIPITDDSASPCPSPTILVPPAIKDKILDFYRSSKKPSPVRRSDVGLPLRHEPPAPVYRSNQEVVWRFLVRDFHGRMGQTPDRRLVATLRRYEGVRAKWVACYQENCPRVPCHFFYLHARSWDQLRWVALRDRKRLVTIYWVNDVLAKGRLVPPYEILHLPSPFSPEITFSFIRSQVSATLRTTHECRPNYSPDQPLTARTVYELAVISITGFEGIERQKVELLIKQLGASFTDYLDQMNTLLICKRSLMRQPCPISLLNRPHGKKYEMASLWGIPCVNVRWLQDLYLGDLSAISADLAHKYLCFDAMDVTIALEMRTPRAQELMVGWQQGICVTSESWEHLKKLRSELRQEDREEEEEAAARKNLQKEDSEDNDADKENRYAAAQLNWTFLSCVLLALLFPLKLSGLEAFFTRLQQSRHISLIVGRISLSLTAEEVELAKTGMLRETLLRQECERAAAHRTAVAAAAALQAPAPQHSTAAAYPAVFAPPAAPQYSNPTPALNHQLQTSTLALPPSVSSTTPVPPAPTPPPHTATAQEESSAPTVQSGSDFHHFKRQHSPPNPDGRTSPPRKRLAQGRPPNSVPPPLPDFTVEEARRPLSAGPLSTENAKDPETKPSLVHVSLSSSQPEEASPNPTKHNVPPLPPSQTPQPTPPFDPPPAPPPKPDIAVDLEVRLVFTGMDTEARLGLLQLLAQMPKTGIAPYRLVENVSEATHVITDRLVRTPKIYMAVAFGCAIVTPKWVRACLVRGDWLGMWALSESDWLLRDSEAEENLGICLAESLRISHERRLLGEPGLFSDLEFWFAPKAYHREVCEQLVRACGGRVRERRPTQKMALLPIPRQIIICHEEEAHVASYLMRTKTGNRAVHHEEFILSGVLRQQLDFDSYQIQYVSSQFAELQAAISVACTNLAASGPPPRLPAPQEVPVPVHMRPPPPPPPPPPPAPSCVLLVSGAENQQSPVMYYISSGSTISSAPRTVSSCAAAGHEEPLTLHLPEGVSAVVVTGGESGGGGVVEEGLNAARVAAADAHVVASATAALTTTTTNNPAVIGDNEAPHIAATPVRTQVTPEPRHPPPPVDVS</sequence>
<keyword evidence="2" id="KW-0812">Transmembrane</keyword>
<feature type="compositionally biased region" description="Polar residues" evidence="1">
    <location>
        <begin position="1650"/>
        <end position="1662"/>
    </location>
</feature>
<feature type="domain" description="BRCT" evidence="3">
    <location>
        <begin position="1013"/>
        <end position="1096"/>
    </location>
</feature>
<reference evidence="4 5" key="1">
    <citation type="submission" date="2018-10" db="EMBL/GenBank/DDBJ databases">
        <authorList>
            <consortium name="Pathogen Informatics"/>
        </authorList>
    </citation>
    <scope>NUCLEOTIDE SEQUENCE [LARGE SCALE GENOMIC DNA]</scope>
</reference>
<feature type="compositionally biased region" description="Basic and acidic residues" evidence="1">
    <location>
        <begin position="1473"/>
        <end position="1482"/>
    </location>
</feature>
<feature type="domain" description="BRCT" evidence="3">
    <location>
        <begin position="1"/>
        <end position="84"/>
    </location>
</feature>
<name>A0A0R3UE34_MESCO</name>
<evidence type="ECO:0000313" key="4">
    <source>
        <dbReference type="EMBL" id="VDD79212.1"/>
    </source>
</evidence>
<accession>A0A0R3UE34</accession>
<dbReference type="SMART" id="SM00292">
    <property type="entry name" value="BRCT"/>
    <property type="match status" value="3"/>
</dbReference>
<keyword evidence="2" id="KW-0472">Membrane</keyword>
<feature type="region of interest" description="Disordered" evidence="1">
    <location>
        <begin position="2028"/>
        <end position="2056"/>
    </location>
</feature>
<feature type="compositionally biased region" description="Polar residues" evidence="1">
    <location>
        <begin position="635"/>
        <end position="644"/>
    </location>
</feature>
<feature type="region of interest" description="Disordered" evidence="1">
    <location>
        <begin position="1463"/>
        <end position="1490"/>
    </location>
</feature>
<protein>
    <recommendedName>
        <fullName evidence="3">BRCT domain-containing protein</fullName>
    </recommendedName>
</protein>
<evidence type="ECO:0000256" key="1">
    <source>
        <dbReference type="SAM" id="MobiDB-lite"/>
    </source>
</evidence>
<dbReference type="PANTHER" id="PTHR47667">
    <property type="entry name" value="REGULATOR OF TY1 TRANSPOSITION PROTEIN 107"/>
    <property type="match status" value="1"/>
</dbReference>
<feature type="compositionally biased region" description="Polar residues" evidence="1">
    <location>
        <begin position="1735"/>
        <end position="1750"/>
    </location>
</feature>
<dbReference type="PANTHER" id="PTHR47667:SF1">
    <property type="entry name" value="REGULATOR OF TY1 TRANSPOSITION PROTEIN 107"/>
    <property type="match status" value="1"/>
</dbReference>
<dbReference type="InterPro" id="IPR053036">
    <property type="entry name" value="CellCycle_DNARepair_Reg"/>
</dbReference>
<proteinExistence type="predicted"/>
<dbReference type="CDD" id="cd17730">
    <property type="entry name" value="BRCT_PAXIP1_rpt4"/>
    <property type="match status" value="1"/>
</dbReference>
<evidence type="ECO:0000256" key="2">
    <source>
        <dbReference type="SAM" id="Phobius"/>
    </source>
</evidence>
<dbReference type="Pfam" id="PF12738">
    <property type="entry name" value="PTCB-BRCT"/>
    <property type="match status" value="1"/>
</dbReference>
<dbReference type="EMBL" id="UXSR01005185">
    <property type="protein sequence ID" value="VDD79212.1"/>
    <property type="molecule type" value="Genomic_DNA"/>
</dbReference>
<feature type="compositionally biased region" description="Low complexity" evidence="1">
    <location>
        <begin position="615"/>
        <end position="634"/>
    </location>
</feature>
<feature type="region of interest" description="Disordered" evidence="1">
    <location>
        <begin position="596"/>
        <end position="644"/>
    </location>
</feature>
<feature type="compositionally biased region" description="Polar residues" evidence="1">
    <location>
        <begin position="900"/>
        <end position="910"/>
    </location>
</feature>
<feature type="transmembrane region" description="Helical" evidence="2">
    <location>
        <begin position="158"/>
        <end position="176"/>
    </location>
</feature>
<dbReference type="InterPro" id="IPR001357">
    <property type="entry name" value="BRCT_dom"/>
</dbReference>
<dbReference type="SUPFAM" id="SSF52113">
    <property type="entry name" value="BRCT domain"/>
    <property type="match status" value="4"/>
</dbReference>
<feature type="compositionally biased region" description="Low complexity" evidence="1">
    <location>
        <begin position="304"/>
        <end position="314"/>
    </location>
</feature>
<feature type="non-terminal residue" evidence="4">
    <location>
        <position position="1"/>
    </location>
</feature>
<feature type="region of interest" description="Disordered" evidence="1">
    <location>
        <begin position="2157"/>
        <end position="2192"/>
    </location>
</feature>
<keyword evidence="2" id="KW-1133">Transmembrane helix</keyword>
<dbReference type="Proteomes" id="UP000267029">
    <property type="component" value="Unassembled WGS sequence"/>
</dbReference>
<organism evidence="4 5">
    <name type="scientific">Mesocestoides corti</name>
    <name type="common">Flatworm</name>
    <dbReference type="NCBI Taxonomy" id="53468"/>
    <lineage>
        <taxon>Eukaryota</taxon>
        <taxon>Metazoa</taxon>
        <taxon>Spiralia</taxon>
        <taxon>Lophotrochozoa</taxon>
        <taxon>Platyhelminthes</taxon>
        <taxon>Cestoda</taxon>
        <taxon>Eucestoda</taxon>
        <taxon>Cyclophyllidea</taxon>
        <taxon>Mesocestoididae</taxon>
        <taxon>Mesocestoides</taxon>
    </lineage>
</organism>
<feature type="region of interest" description="Disordered" evidence="1">
    <location>
        <begin position="884"/>
        <end position="910"/>
    </location>
</feature>
<feature type="compositionally biased region" description="Polar residues" evidence="1">
    <location>
        <begin position="1106"/>
        <end position="1115"/>
    </location>
</feature>
<dbReference type="GO" id="GO:1990683">
    <property type="term" value="P:DNA double-strand break attachment to nuclear envelope"/>
    <property type="evidence" value="ECO:0007669"/>
    <property type="project" value="TreeGrafter"/>
</dbReference>
<evidence type="ECO:0000313" key="5">
    <source>
        <dbReference type="Proteomes" id="UP000267029"/>
    </source>
</evidence>
<dbReference type="GO" id="GO:0005634">
    <property type="term" value="C:nucleus"/>
    <property type="evidence" value="ECO:0007669"/>
    <property type="project" value="TreeGrafter"/>
</dbReference>